<accession>A0A7R8UBS9</accession>
<feature type="region of interest" description="Disordered" evidence="1">
    <location>
        <begin position="278"/>
        <end position="314"/>
    </location>
</feature>
<dbReference type="AlphaFoldDB" id="A0A7R8UBS9"/>
<feature type="compositionally biased region" description="Polar residues" evidence="1">
    <location>
        <begin position="143"/>
        <end position="164"/>
    </location>
</feature>
<feature type="compositionally biased region" description="Basic and acidic residues" evidence="1">
    <location>
        <begin position="133"/>
        <end position="142"/>
    </location>
</feature>
<name>A0A7R8UBS9_HERIL</name>
<gene>
    <name evidence="2" type="ORF">HERILL_LOCUS1182</name>
</gene>
<reference evidence="2 3" key="1">
    <citation type="submission" date="2020-11" db="EMBL/GenBank/DDBJ databases">
        <authorList>
            <person name="Wallbank WR R."/>
            <person name="Pardo Diaz C."/>
            <person name="Kozak K."/>
            <person name="Martin S."/>
            <person name="Jiggins C."/>
            <person name="Moest M."/>
            <person name="Warren A I."/>
            <person name="Generalovic N T."/>
            <person name="Byers J.R.P. K."/>
            <person name="Montejo-Kovacevich G."/>
            <person name="Yen C E."/>
        </authorList>
    </citation>
    <scope>NUCLEOTIDE SEQUENCE [LARGE SCALE GENOMIC DNA]</scope>
</reference>
<organism evidence="2 3">
    <name type="scientific">Hermetia illucens</name>
    <name type="common">Black soldier fly</name>
    <dbReference type="NCBI Taxonomy" id="343691"/>
    <lineage>
        <taxon>Eukaryota</taxon>
        <taxon>Metazoa</taxon>
        <taxon>Ecdysozoa</taxon>
        <taxon>Arthropoda</taxon>
        <taxon>Hexapoda</taxon>
        <taxon>Insecta</taxon>
        <taxon>Pterygota</taxon>
        <taxon>Neoptera</taxon>
        <taxon>Endopterygota</taxon>
        <taxon>Diptera</taxon>
        <taxon>Brachycera</taxon>
        <taxon>Stratiomyomorpha</taxon>
        <taxon>Stratiomyidae</taxon>
        <taxon>Hermetiinae</taxon>
        <taxon>Hermetia</taxon>
    </lineage>
</organism>
<proteinExistence type="predicted"/>
<feature type="compositionally biased region" description="Polar residues" evidence="1">
    <location>
        <begin position="174"/>
        <end position="184"/>
    </location>
</feature>
<dbReference type="Proteomes" id="UP000594454">
    <property type="component" value="Chromosome 1"/>
</dbReference>
<dbReference type="EMBL" id="LR899009">
    <property type="protein sequence ID" value="CAD7077878.1"/>
    <property type="molecule type" value="Genomic_DNA"/>
</dbReference>
<keyword evidence="3" id="KW-1185">Reference proteome</keyword>
<evidence type="ECO:0000313" key="2">
    <source>
        <dbReference type="EMBL" id="CAD7077878.1"/>
    </source>
</evidence>
<feature type="compositionally biased region" description="Polar residues" evidence="1">
    <location>
        <begin position="297"/>
        <end position="314"/>
    </location>
</feature>
<protein>
    <submittedName>
        <fullName evidence="2">Uncharacterized protein</fullName>
    </submittedName>
</protein>
<evidence type="ECO:0000256" key="1">
    <source>
        <dbReference type="SAM" id="MobiDB-lite"/>
    </source>
</evidence>
<sequence length="314" mass="34327">MIGPAVQGVLFVSVIYWYTKGMLNLINDYYRDEFKAFIDKDEKKESNPKQKEFLMDEPETCPAVHMEGLPDILKSTNELTKADGIVVRDIDKSSPGSPKCIHPPAIDTENRNVNSENIPPGASTPSNTGASVDPEKSHDDKNSISNPSKLGQSNYKQMTNQQVSDTDDGKSVERTSLNRNSGNCLENYDGSTDVPGRVPPNVASTSKTTTRADTAAPEIPKIAVNGVLVPADVLRKRLEEKLQTESCRRKSVHEMVQYWTNYLEAVDVAEQSANLKPSPVTKKIGSRTMPRAKSSGEIMTSARTSAHSGNANSS</sequence>
<feature type="region of interest" description="Disordered" evidence="1">
    <location>
        <begin position="88"/>
        <end position="213"/>
    </location>
</feature>
<evidence type="ECO:0000313" key="3">
    <source>
        <dbReference type="Proteomes" id="UP000594454"/>
    </source>
</evidence>
<dbReference type="InParanoid" id="A0A7R8UBS9"/>
<feature type="compositionally biased region" description="Polar residues" evidence="1">
    <location>
        <begin position="111"/>
        <end position="130"/>
    </location>
</feature>
<feature type="compositionally biased region" description="Polar residues" evidence="1">
    <location>
        <begin position="202"/>
        <end position="212"/>
    </location>
</feature>